<dbReference type="Pfam" id="PF14111">
    <property type="entry name" value="DUF4283"/>
    <property type="match status" value="1"/>
</dbReference>
<sequence length="501" mass="54784">MWRPVGRMDIMDLEDDVCLATFDNDQDYFKALTGGPWVLLDHYLIVHQWSPEFRVGEAIPRTVTTWVRFPHLPVHFYHKEVLFALGNLIGRTIKLDYHTEHGHRGKFARIAIELDMSKPLKPRIRLDGFWQKVVYENLPNACFGCGIVGHAESICPKLGRDLTATASDSTTTISSQTLPLRETEAPVGFGPWMQVTRKSRKPERKDSSQQAADQAKLQGSKSGKKNQPQKEGEFNLPSLGSNKPNAKGKNIGHSHTTAKAMELPNQAKNQEEIPQVGMPNMEKVEKKNENGKKATMNPPVSAPVPTTILKQNPSPLAVHAGDKGLLGPGPQPASGSPLLDPSSSKQSLNKAPKSDKTTASGPSLEGIKTRTVFGPDGKTVTILDVSCPEPPSHRQIDPEAPLSSLRIKKKKKKKGSSPRPTKQGMPMAAATKAIQIWSPKKDKKNKPRDKLLSLTLQEIEAWSSTTRNQSATASKFSTGATATIVVESEPSPGNADLAKEP</sequence>
<feature type="region of interest" description="Disordered" evidence="1">
    <location>
        <begin position="165"/>
        <end position="429"/>
    </location>
</feature>
<evidence type="ECO:0000259" key="2">
    <source>
        <dbReference type="Pfam" id="PF14111"/>
    </source>
</evidence>
<evidence type="ECO:0000313" key="3">
    <source>
        <dbReference type="EMBL" id="CAI0467258.1"/>
    </source>
</evidence>
<feature type="compositionally biased region" description="Polar residues" evidence="1">
    <location>
        <begin position="463"/>
        <end position="481"/>
    </location>
</feature>
<evidence type="ECO:0000256" key="1">
    <source>
        <dbReference type="SAM" id="MobiDB-lite"/>
    </source>
</evidence>
<dbReference type="PANTHER" id="PTHR31286">
    <property type="entry name" value="GLYCINE-RICH CELL WALL STRUCTURAL PROTEIN 1.8-LIKE"/>
    <property type="match status" value="1"/>
</dbReference>
<reference evidence="3" key="1">
    <citation type="submission" date="2022-08" db="EMBL/GenBank/DDBJ databases">
        <authorList>
            <person name="Gutierrez-Valencia J."/>
        </authorList>
    </citation>
    <scope>NUCLEOTIDE SEQUENCE</scope>
</reference>
<dbReference type="Proteomes" id="UP001154282">
    <property type="component" value="Unassembled WGS sequence"/>
</dbReference>
<name>A0AAV0PAE1_9ROSI</name>
<keyword evidence="4" id="KW-1185">Reference proteome</keyword>
<feature type="region of interest" description="Disordered" evidence="1">
    <location>
        <begin position="463"/>
        <end position="501"/>
    </location>
</feature>
<protein>
    <recommendedName>
        <fullName evidence="2">DUF4283 domain-containing protein</fullName>
    </recommendedName>
</protein>
<dbReference type="InterPro" id="IPR040256">
    <property type="entry name" value="At4g02000-like"/>
</dbReference>
<accession>A0AAV0PAE1</accession>
<dbReference type="PANTHER" id="PTHR31286:SF99">
    <property type="entry name" value="DUF4283 DOMAIN-CONTAINING PROTEIN"/>
    <property type="match status" value="1"/>
</dbReference>
<feature type="compositionally biased region" description="Polar residues" evidence="1">
    <location>
        <begin position="208"/>
        <end position="221"/>
    </location>
</feature>
<organism evidence="3 4">
    <name type="scientific">Linum tenue</name>
    <dbReference type="NCBI Taxonomy" id="586396"/>
    <lineage>
        <taxon>Eukaryota</taxon>
        <taxon>Viridiplantae</taxon>
        <taxon>Streptophyta</taxon>
        <taxon>Embryophyta</taxon>
        <taxon>Tracheophyta</taxon>
        <taxon>Spermatophyta</taxon>
        <taxon>Magnoliopsida</taxon>
        <taxon>eudicotyledons</taxon>
        <taxon>Gunneridae</taxon>
        <taxon>Pentapetalae</taxon>
        <taxon>rosids</taxon>
        <taxon>fabids</taxon>
        <taxon>Malpighiales</taxon>
        <taxon>Linaceae</taxon>
        <taxon>Linum</taxon>
    </lineage>
</organism>
<feature type="compositionally biased region" description="Basic residues" evidence="1">
    <location>
        <begin position="406"/>
        <end position="416"/>
    </location>
</feature>
<feature type="compositionally biased region" description="Basic and acidic residues" evidence="1">
    <location>
        <begin position="282"/>
        <end position="292"/>
    </location>
</feature>
<feature type="compositionally biased region" description="Low complexity" evidence="1">
    <location>
        <begin position="165"/>
        <end position="177"/>
    </location>
</feature>
<dbReference type="InterPro" id="IPR025558">
    <property type="entry name" value="DUF4283"/>
</dbReference>
<dbReference type="AlphaFoldDB" id="A0AAV0PAE1"/>
<gene>
    <name evidence="3" type="ORF">LITE_LOCUS37363</name>
</gene>
<feature type="domain" description="DUF4283" evidence="2">
    <location>
        <begin position="1"/>
        <end position="55"/>
    </location>
</feature>
<comment type="caution">
    <text evidence="3">The sequence shown here is derived from an EMBL/GenBank/DDBJ whole genome shotgun (WGS) entry which is preliminary data.</text>
</comment>
<evidence type="ECO:0000313" key="4">
    <source>
        <dbReference type="Proteomes" id="UP001154282"/>
    </source>
</evidence>
<dbReference type="EMBL" id="CAMGYJ010000008">
    <property type="protein sequence ID" value="CAI0467258.1"/>
    <property type="molecule type" value="Genomic_DNA"/>
</dbReference>
<proteinExistence type="predicted"/>